<dbReference type="Pfam" id="PF00107">
    <property type="entry name" value="ADH_zinc_N"/>
    <property type="match status" value="1"/>
</dbReference>
<evidence type="ECO:0000256" key="8">
    <source>
        <dbReference type="ARBA" id="ARBA00023098"/>
    </source>
</evidence>
<keyword evidence="5" id="KW-0521">NADP</keyword>
<evidence type="ECO:0000256" key="14">
    <source>
        <dbReference type="ARBA" id="ARBA00048843"/>
    </source>
</evidence>
<evidence type="ECO:0000256" key="13">
    <source>
        <dbReference type="ARBA" id="ARBA00042123"/>
    </source>
</evidence>
<dbReference type="Proteomes" id="UP000265515">
    <property type="component" value="Unassembled WGS sequence"/>
</dbReference>
<keyword evidence="7" id="KW-0560">Oxidoreductase</keyword>
<dbReference type="SUPFAM" id="SSF50129">
    <property type="entry name" value="GroES-like"/>
    <property type="match status" value="1"/>
</dbReference>
<dbReference type="FunFam" id="3.40.50.720:FF:000112">
    <property type="entry name" value="Enoyl-[acyl-carrier-protein] reductase 1, mitochondrial"/>
    <property type="match status" value="1"/>
</dbReference>
<dbReference type="CDD" id="cd08290">
    <property type="entry name" value="ETR"/>
    <property type="match status" value="1"/>
</dbReference>
<evidence type="ECO:0000256" key="10">
    <source>
        <dbReference type="ARBA" id="ARBA00023160"/>
    </source>
</evidence>
<dbReference type="GO" id="GO:0005739">
    <property type="term" value="C:mitochondrion"/>
    <property type="evidence" value="ECO:0007669"/>
    <property type="project" value="UniProtKB-SubCell"/>
</dbReference>
<evidence type="ECO:0000313" key="18">
    <source>
        <dbReference type="Proteomes" id="UP000265515"/>
    </source>
</evidence>
<dbReference type="InterPro" id="IPR013149">
    <property type="entry name" value="ADH-like_C"/>
</dbReference>
<evidence type="ECO:0000256" key="12">
    <source>
        <dbReference type="ARBA" id="ARBA00041058"/>
    </source>
</evidence>
<dbReference type="InterPro" id="IPR011032">
    <property type="entry name" value="GroES-like_sf"/>
</dbReference>
<dbReference type="InterPro" id="IPR051034">
    <property type="entry name" value="Mito_Enoyl-ACP_Reductase"/>
</dbReference>
<dbReference type="STRING" id="69332.A0A388LAJ0"/>
<name>A0A388LAJ0_CHABU</name>
<protein>
    <recommendedName>
        <fullName evidence="12">Enoyl-[acyl-carrier-protein] reductase, mitochondrial</fullName>
        <ecNumber evidence="11">1.3.1.104</ecNumber>
    </recommendedName>
    <alternativeName>
        <fullName evidence="13">2-enoyl thioester reductase</fullName>
    </alternativeName>
</protein>
<dbReference type="GO" id="GO:0006633">
    <property type="term" value="P:fatty acid biosynthetic process"/>
    <property type="evidence" value="ECO:0007669"/>
    <property type="project" value="UniProtKB-KW"/>
</dbReference>
<dbReference type="InterPro" id="IPR013154">
    <property type="entry name" value="ADH-like_N"/>
</dbReference>
<keyword evidence="18" id="KW-1185">Reference proteome</keyword>
<feature type="region of interest" description="Disordered" evidence="15">
    <location>
        <begin position="93"/>
        <end position="125"/>
    </location>
</feature>
<comment type="similarity">
    <text evidence="2">Belongs to the zinc-containing alcohol dehydrogenase family. Quinone oxidoreductase subfamily.</text>
</comment>
<comment type="subcellular location">
    <subcellularLocation>
        <location evidence="1">Mitochondrion</location>
    </subcellularLocation>
</comment>
<keyword evidence="3" id="KW-0444">Lipid biosynthesis</keyword>
<dbReference type="Gramene" id="GBG79328">
    <property type="protein sequence ID" value="GBG79328"/>
    <property type="gene ID" value="CBR_g29478"/>
</dbReference>
<dbReference type="SUPFAM" id="SSF51735">
    <property type="entry name" value="NAD(P)-binding Rossmann-fold domains"/>
    <property type="match status" value="1"/>
</dbReference>
<dbReference type="EMBL" id="BFEA01000316">
    <property type="protein sequence ID" value="GBG79328.1"/>
    <property type="molecule type" value="Genomic_DNA"/>
</dbReference>
<dbReference type="PANTHER" id="PTHR43981">
    <property type="entry name" value="ENOYL-[ACYL-CARRIER-PROTEIN] REDUCTASE, MITOCHONDRIAL"/>
    <property type="match status" value="1"/>
</dbReference>
<keyword evidence="8" id="KW-0443">Lipid metabolism</keyword>
<dbReference type="Gene3D" id="3.90.180.10">
    <property type="entry name" value="Medium-chain alcohol dehydrogenases, catalytic domain"/>
    <property type="match status" value="1"/>
</dbReference>
<accession>A0A388LAJ0</accession>
<evidence type="ECO:0000256" key="3">
    <source>
        <dbReference type="ARBA" id="ARBA00022516"/>
    </source>
</evidence>
<dbReference type="GO" id="GO:0141148">
    <property type="term" value="F:enoyl-[acyl-carrier-protein] reductase (NADPH) activity"/>
    <property type="evidence" value="ECO:0007669"/>
    <property type="project" value="UniProtKB-EC"/>
</dbReference>
<evidence type="ECO:0000256" key="6">
    <source>
        <dbReference type="ARBA" id="ARBA00022946"/>
    </source>
</evidence>
<proteinExistence type="inferred from homology"/>
<evidence type="ECO:0000256" key="1">
    <source>
        <dbReference type="ARBA" id="ARBA00004173"/>
    </source>
</evidence>
<keyword evidence="10" id="KW-0275">Fatty acid biosynthesis</keyword>
<dbReference type="Gene3D" id="3.40.50.720">
    <property type="entry name" value="NAD(P)-binding Rossmann-like Domain"/>
    <property type="match status" value="1"/>
</dbReference>
<organism evidence="17 18">
    <name type="scientific">Chara braunii</name>
    <name type="common">Braun's stonewort</name>
    <dbReference type="NCBI Taxonomy" id="69332"/>
    <lineage>
        <taxon>Eukaryota</taxon>
        <taxon>Viridiplantae</taxon>
        <taxon>Streptophyta</taxon>
        <taxon>Charophyceae</taxon>
        <taxon>Charales</taxon>
        <taxon>Characeae</taxon>
        <taxon>Chara</taxon>
    </lineage>
</organism>
<dbReference type="SMART" id="SM00829">
    <property type="entry name" value="PKS_ER"/>
    <property type="match status" value="1"/>
</dbReference>
<evidence type="ECO:0000256" key="11">
    <source>
        <dbReference type="ARBA" id="ARBA00038963"/>
    </source>
</evidence>
<comment type="caution">
    <text evidence="17">The sequence shown here is derived from an EMBL/GenBank/DDBJ whole genome shotgun (WGS) entry which is preliminary data.</text>
</comment>
<evidence type="ECO:0000256" key="9">
    <source>
        <dbReference type="ARBA" id="ARBA00023128"/>
    </source>
</evidence>
<dbReference type="AlphaFoldDB" id="A0A388LAJ0"/>
<dbReference type="InterPro" id="IPR020843">
    <property type="entry name" value="ER"/>
</dbReference>
<evidence type="ECO:0000256" key="4">
    <source>
        <dbReference type="ARBA" id="ARBA00022832"/>
    </source>
</evidence>
<dbReference type="OMA" id="QGFWMTQ"/>
<dbReference type="EC" id="1.3.1.104" evidence="11"/>
<feature type="domain" description="Enoyl reductase (ER)" evidence="16">
    <location>
        <begin position="140"/>
        <end position="474"/>
    </location>
</feature>
<dbReference type="FunFam" id="3.90.180.10:FF:000010">
    <property type="entry name" value="Enoyl-[acyl-carrier-protein] reductase, mitochondrial"/>
    <property type="match status" value="1"/>
</dbReference>
<evidence type="ECO:0000256" key="7">
    <source>
        <dbReference type="ARBA" id="ARBA00023002"/>
    </source>
</evidence>
<dbReference type="Pfam" id="PF08240">
    <property type="entry name" value="ADH_N"/>
    <property type="match status" value="1"/>
</dbReference>
<reference evidence="17 18" key="1">
    <citation type="journal article" date="2018" name="Cell">
        <title>The Chara Genome: Secondary Complexity and Implications for Plant Terrestrialization.</title>
        <authorList>
            <person name="Nishiyama T."/>
            <person name="Sakayama H."/>
            <person name="Vries J.D."/>
            <person name="Buschmann H."/>
            <person name="Saint-Marcoux D."/>
            <person name="Ullrich K.K."/>
            <person name="Haas F.B."/>
            <person name="Vanderstraeten L."/>
            <person name="Becker D."/>
            <person name="Lang D."/>
            <person name="Vosolsobe S."/>
            <person name="Rombauts S."/>
            <person name="Wilhelmsson P.K.I."/>
            <person name="Janitza P."/>
            <person name="Kern R."/>
            <person name="Heyl A."/>
            <person name="Rumpler F."/>
            <person name="Villalobos L.I.A.C."/>
            <person name="Clay J.M."/>
            <person name="Skokan R."/>
            <person name="Toyoda A."/>
            <person name="Suzuki Y."/>
            <person name="Kagoshima H."/>
            <person name="Schijlen E."/>
            <person name="Tajeshwar N."/>
            <person name="Catarino B."/>
            <person name="Hetherington A.J."/>
            <person name="Saltykova A."/>
            <person name="Bonnot C."/>
            <person name="Breuninger H."/>
            <person name="Symeonidi A."/>
            <person name="Radhakrishnan G.V."/>
            <person name="Van Nieuwerburgh F."/>
            <person name="Deforce D."/>
            <person name="Chang C."/>
            <person name="Karol K.G."/>
            <person name="Hedrich R."/>
            <person name="Ulvskov P."/>
            <person name="Glockner G."/>
            <person name="Delwiche C.F."/>
            <person name="Petrasek J."/>
            <person name="Van de Peer Y."/>
            <person name="Friml J."/>
            <person name="Beilby M."/>
            <person name="Dolan L."/>
            <person name="Kohara Y."/>
            <person name="Sugano S."/>
            <person name="Fujiyama A."/>
            <person name="Delaux P.-M."/>
            <person name="Quint M."/>
            <person name="TheiBen G."/>
            <person name="Hagemann M."/>
            <person name="Harholt J."/>
            <person name="Dunand C."/>
            <person name="Zachgo S."/>
            <person name="Langdale J."/>
            <person name="Maumus F."/>
            <person name="Straeten D.V.D."/>
            <person name="Gould S.B."/>
            <person name="Rensing S.A."/>
        </authorList>
    </citation>
    <scope>NUCLEOTIDE SEQUENCE [LARGE SCALE GENOMIC DNA]</scope>
    <source>
        <strain evidence="17 18">S276</strain>
    </source>
</reference>
<feature type="compositionally biased region" description="Gly residues" evidence="15">
    <location>
        <begin position="96"/>
        <end position="109"/>
    </location>
</feature>
<gene>
    <name evidence="17" type="ORF">CBR_g29478</name>
</gene>
<dbReference type="OrthoDB" id="7482721at2759"/>
<keyword evidence="9" id="KW-0496">Mitochondrion</keyword>
<evidence type="ECO:0000313" key="17">
    <source>
        <dbReference type="EMBL" id="GBG79328.1"/>
    </source>
</evidence>
<evidence type="ECO:0000256" key="5">
    <source>
        <dbReference type="ARBA" id="ARBA00022857"/>
    </source>
</evidence>
<comment type="catalytic activity">
    <reaction evidence="14">
        <text>a 2,3-saturated acyl-[ACP] + NADP(+) = a (2E)-enoyl-[ACP] + NADPH + H(+)</text>
        <dbReference type="Rhea" id="RHEA:22564"/>
        <dbReference type="Rhea" id="RHEA-COMP:9925"/>
        <dbReference type="Rhea" id="RHEA-COMP:9926"/>
        <dbReference type="ChEBI" id="CHEBI:15378"/>
        <dbReference type="ChEBI" id="CHEBI:57783"/>
        <dbReference type="ChEBI" id="CHEBI:58349"/>
        <dbReference type="ChEBI" id="CHEBI:78784"/>
        <dbReference type="ChEBI" id="CHEBI:78785"/>
        <dbReference type="EC" id="1.3.1.104"/>
    </reaction>
</comment>
<keyword evidence="4" id="KW-0276">Fatty acid metabolism</keyword>
<evidence type="ECO:0000256" key="15">
    <source>
        <dbReference type="SAM" id="MobiDB-lite"/>
    </source>
</evidence>
<keyword evidence="6" id="KW-0809">Transit peptide</keyword>
<evidence type="ECO:0000256" key="2">
    <source>
        <dbReference type="ARBA" id="ARBA00010371"/>
    </source>
</evidence>
<sequence>MRVLFQAVGALGGRVGARFGVAGMSSTGLMSTMPAPAKSTQASITRGIRQVASCSSSAFAAAVASSSFLASSTASAAMPAQLSVVQPFSSSTSLGAQGGGGGGGGGGGVEGRRGERTQSWQPSLASSLSKVRALVYSENGPPESVLRMAEAHPLPEVGHGQVLVKVLAAPINPSDINQIEGTYPNRPPLPAVGGNEGVGVVTDVGAGVKNLKVDDLVVAARYGLGTWREQLVCEEDDLIQVLPDSPLEYAATVVVNPTTAYRMLEDFVNLVEGDVVVQNGATSMVGQAVIQLANVKGVRTINIIRDRPDLAETVRNLQDLGATVVVTEEQAEDRSIMKHVMGDLPPPVLGLNCVGGSSASSILKVLAPGGTIVTYGGMAKKPVTVSASQLIFKDVIVRGFWVSRWVELHSKEERLEMINHLLQLAKDEKLKLQIEKVPFAEYQGALEKALGKRGHSKAKQLLRGCSKAKQLLVME</sequence>
<dbReference type="PANTHER" id="PTHR43981:SF2">
    <property type="entry name" value="ENOYL-[ACYL-CARRIER-PROTEIN] REDUCTASE, MITOCHONDRIAL"/>
    <property type="match status" value="1"/>
</dbReference>
<evidence type="ECO:0000259" key="16">
    <source>
        <dbReference type="SMART" id="SM00829"/>
    </source>
</evidence>
<dbReference type="InterPro" id="IPR036291">
    <property type="entry name" value="NAD(P)-bd_dom_sf"/>
</dbReference>